<gene>
    <name evidence="2" type="ORF">CAWG_02350</name>
</gene>
<organism evidence="2 3">
    <name type="scientific">Candida albicans (strain WO-1)</name>
    <name type="common">Yeast</name>
    <dbReference type="NCBI Taxonomy" id="294748"/>
    <lineage>
        <taxon>Eukaryota</taxon>
        <taxon>Fungi</taxon>
        <taxon>Dikarya</taxon>
        <taxon>Ascomycota</taxon>
        <taxon>Saccharomycotina</taxon>
        <taxon>Pichiomycetes</taxon>
        <taxon>Debaryomycetaceae</taxon>
        <taxon>Candida/Lodderomyces clade</taxon>
        <taxon>Candida</taxon>
    </lineage>
</organism>
<proteinExistence type="predicted"/>
<protein>
    <submittedName>
        <fullName evidence="2">Uncharacterized protein</fullName>
    </submittedName>
</protein>
<keyword evidence="1" id="KW-1133">Transmembrane helix</keyword>
<evidence type="ECO:0000313" key="3">
    <source>
        <dbReference type="Proteomes" id="UP000001429"/>
    </source>
</evidence>
<evidence type="ECO:0000313" key="2">
    <source>
        <dbReference type="EMBL" id="EEQ44089.1"/>
    </source>
</evidence>
<dbReference type="PaxDb" id="5476-C4YPF1"/>
<accession>C4YPF1</accession>
<name>C4YPF1_CANAW</name>
<keyword evidence="3" id="KW-1185">Reference proteome</keyword>
<dbReference type="HOGENOM" id="CLU_1510385_0_0_1"/>
<dbReference type="Proteomes" id="UP000001429">
    <property type="component" value="Chromosome 3"/>
</dbReference>
<sequence length="178" mass="18814">MVACFDDGVNTAAFGFNLYVFGSFLVWSCCFFKISSCFILSLAKIGNKSCGILCGILKLALNSRNELISLCAFNLNDSFGTGGFGGIDSGFACFELDTIAGSWWWCVVVPCCAGFEISAFLNAAINSSPLLSTPEYLSSSSTPLSSTTTPLSSKMCRSVVACCSISLAILSALATRSW</sequence>
<dbReference type="AlphaFoldDB" id="C4YPF1"/>
<evidence type="ECO:0000256" key="1">
    <source>
        <dbReference type="SAM" id="Phobius"/>
    </source>
</evidence>
<dbReference type="VEuPathDB" id="FungiDB:CAWG_02350"/>
<keyword evidence="1" id="KW-0812">Transmembrane</keyword>
<keyword evidence="1" id="KW-0472">Membrane</keyword>
<reference evidence="2 3" key="1">
    <citation type="journal article" date="2009" name="Nature">
        <title>Evolution of pathogenicity and sexual reproduction in eight Candida genomes.</title>
        <authorList>
            <person name="Butler G."/>
            <person name="Rasmussen M.D."/>
            <person name="Lin M.F."/>
            <person name="Santos M.A."/>
            <person name="Sakthikumar S."/>
            <person name="Munro C.A."/>
            <person name="Rheinbay E."/>
            <person name="Grabherr M."/>
            <person name="Forche A."/>
            <person name="Reedy J.L."/>
            <person name="Agrafioti I."/>
            <person name="Arnaud M.B."/>
            <person name="Bates S."/>
            <person name="Brown A.J."/>
            <person name="Brunke S."/>
            <person name="Costanzo M.C."/>
            <person name="Fitzpatrick D.A."/>
            <person name="de Groot P.W."/>
            <person name="Harris D."/>
            <person name="Hoyer L.L."/>
            <person name="Hube B."/>
            <person name="Klis F.M."/>
            <person name="Kodira C."/>
            <person name="Lennard N."/>
            <person name="Logue M.E."/>
            <person name="Martin R."/>
            <person name="Neiman A.M."/>
            <person name="Nikolaou E."/>
            <person name="Quail M.A."/>
            <person name="Quinn J."/>
            <person name="Santos M.C."/>
            <person name="Schmitzberger F.F."/>
            <person name="Sherlock G."/>
            <person name="Shah P."/>
            <person name="Silverstein K.A."/>
            <person name="Skrzypek M.S."/>
            <person name="Soll D."/>
            <person name="Staggs R."/>
            <person name="Stansfield I."/>
            <person name="Stumpf M.P."/>
            <person name="Sudbery P.E."/>
            <person name="Srikantha T."/>
            <person name="Zeng Q."/>
            <person name="Berman J."/>
            <person name="Berriman M."/>
            <person name="Heitman J."/>
            <person name="Gow N.A."/>
            <person name="Lorenz M.C."/>
            <person name="Birren B.W."/>
            <person name="Kellis M."/>
            <person name="Cuomo C.A."/>
        </authorList>
    </citation>
    <scope>NUCLEOTIDE SEQUENCE [LARGE SCALE GENOMIC DNA]</scope>
    <source>
        <strain evidence="2 3">WO-1</strain>
    </source>
</reference>
<dbReference type="EMBL" id="CM000310">
    <property type="protein sequence ID" value="EEQ44089.1"/>
    <property type="molecule type" value="Genomic_DNA"/>
</dbReference>
<feature type="transmembrane region" description="Helical" evidence="1">
    <location>
        <begin position="18"/>
        <end position="43"/>
    </location>
</feature>